<evidence type="ECO:0000313" key="2">
    <source>
        <dbReference type="EMBL" id="GKU99364.1"/>
    </source>
</evidence>
<name>A0AAV5IG94_9ROSI</name>
<dbReference type="Proteomes" id="UP001054252">
    <property type="component" value="Unassembled WGS sequence"/>
</dbReference>
<feature type="compositionally biased region" description="Basic and acidic residues" evidence="1">
    <location>
        <begin position="64"/>
        <end position="81"/>
    </location>
</feature>
<comment type="caution">
    <text evidence="2">The sequence shown here is derived from an EMBL/GenBank/DDBJ whole genome shotgun (WGS) entry which is preliminary data.</text>
</comment>
<feature type="region of interest" description="Disordered" evidence="1">
    <location>
        <begin position="46"/>
        <end position="307"/>
    </location>
</feature>
<proteinExistence type="predicted"/>
<dbReference type="EMBL" id="BPVZ01000014">
    <property type="protein sequence ID" value="GKU99364.1"/>
    <property type="molecule type" value="Genomic_DNA"/>
</dbReference>
<gene>
    <name evidence="2" type="ORF">SLEP1_g12225</name>
</gene>
<feature type="compositionally biased region" description="Basic and acidic residues" evidence="1">
    <location>
        <begin position="226"/>
        <end position="307"/>
    </location>
</feature>
<evidence type="ECO:0000313" key="3">
    <source>
        <dbReference type="Proteomes" id="UP001054252"/>
    </source>
</evidence>
<sequence length="484" mass="55489">MLVGGMTQTMTLAMMKACLHIKLRREVIMREQGDIMILRGEQDDIDDQSDRASNHKVIARRGHSTNDSDSDKGTDRKEKMVRGRGKRHDTDDEDSDSTCVQKNGKGVIREQKAVKRDSVSPIVDRDHTSYSDDSLGKSSDSDSGGDISHKKHKTAGKTIAIDNEKGKWGATRRDDRNERSLNDYDRLERLWKSEGNHEVMRGKRKLDDGYVDGQPESKSRSWNIGKDVEEYKRDKPEDTKFDSESSRANRERDNCRRDDFSRSIKSRVEFNGDSGRKEGRIHNKNSETQSENRWRDRDYGDHRGNDMEKMMMSSGMEAEEKEEVMMRSTEVKVMRGTDNQIIPRELNVMMKLTMKIDDIEKMMSSCSMEAKEKKEVRKKSLEVKVMRGTDNQIIPRELDLMTLNQVRKNPVDMTEVMMASPIVSIAFVHAPKYSGYGGVHAPQFIDFDTPKFSSVYQRQTIQTVNVATHSTDARGFVSPSEHLK</sequence>
<organism evidence="2 3">
    <name type="scientific">Rubroshorea leprosula</name>
    <dbReference type="NCBI Taxonomy" id="152421"/>
    <lineage>
        <taxon>Eukaryota</taxon>
        <taxon>Viridiplantae</taxon>
        <taxon>Streptophyta</taxon>
        <taxon>Embryophyta</taxon>
        <taxon>Tracheophyta</taxon>
        <taxon>Spermatophyta</taxon>
        <taxon>Magnoliopsida</taxon>
        <taxon>eudicotyledons</taxon>
        <taxon>Gunneridae</taxon>
        <taxon>Pentapetalae</taxon>
        <taxon>rosids</taxon>
        <taxon>malvids</taxon>
        <taxon>Malvales</taxon>
        <taxon>Dipterocarpaceae</taxon>
        <taxon>Rubroshorea</taxon>
    </lineage>
</organism>
<dbReference type="AlphaFoldDB" id="A0AAV5IG94"/>
<keyword evidence="3" id="KW-1185">Reference proteome</keyword>
<feature type="compositionally biased region" description="Low complexity" evidence="1">
    <location>
        <begin position="131"/>
        <end position="146"/>
    </location>
</feature>
<feature type="compositionally biased region" description="Basic and acidic residues" evidence="1">
    <location>
        <begin position="107"/>
        <end position="130"/>
    </location>
</feature>
<accession>A0AAV5IG94</accession>
<evidence type="ECO:0000256" key="1">
    <source>
        <dbReference type="SAM" id="MobiDB-lite"/>
    </source>
</evidence>
<protein>
    <recommendedName>
        <fullName evidence="4">FIP1[V]-like protein</fullName>
    </recommendedName>
</protein>
<evidence type="ECO:0008006" key="4">
    <source>
        <dbReference type="Google" id="ProtNLM"/>
    </source>
</evidence>
<reference evidence="2 3" key="1">
    <citation type="journal article" date="2021" name="Commun. Biol.">
        <title>The genome of Shorea leprosula (Dipterocarpaceae) highlights the ecological relevance of drought in aseasonal tropical rainforests.</title>
        <authorList>
            <person name="Ng K.K.S."/>
            <person name="Kobayashi M.J."/>
            <person name="Fawcett J.A."/>
            <person name="Hatakeyama M."/>
            <person name="Paape T."/>
            <person name="Ng C.H."/>
            <person name="Ang C.C."/>
            <person name="Tnah L.H."/>
            <person name="Lee C.T."/>
            <person name="Nishiyama T."/>
            <person name="Sese J."/>
            <person name="O'Brien M.J."/>
            <person name="Copetti D."/>
            <person name="Mohd Noor M.I."/>
            <person name="Ong R.C."/>
            <person name="Putra M."/>
            <person name="Sireger I.Z."/>
            <person name="Indrioko S."/>
            <person name="Kosugi Y."/>
            <person name="Izuno A."/>
            <person name="Isagi Y."/>
            <person name="Lee S.L."/>
            <person name="Shimizu K.K."/>
        </authorList>
    </citation>
    <scope>NUCLEOTIDE SEQUENCE [LARGE SCALE GENOMIC DNA]</scope>
    <source>
        <strain evidence="2">214</strain>
    </source>
</reference>
<feature type="compositionally biased region" description="Basic and acidic residues" evidence="1">
    <location>
        <begin position="162"/>
        <end position="208"/>
    </location>
</feature>